<dbReference type="Proteomes" id="UP001066276">
    <property type="component" value="Chromosome 11"/>
</dbReference>
<dbReference type="AlphaFoldDB" id="A0AAV7LE80"/>
<sequence>MDAVYLGAWPGADGAARIVRRSRATNRARRMNPAIITTGGLENWRGGRRASRTGRDRSAPTLKWILTEICPDCSTAAATQNGGCVGAVNPSRLRPSAGGEQRTRSGEVPHATYRSATGVQGPLSLTARVMI</sequence>
<dbReference type="EMBL" id="JANPWB010000015">
    <property type="protein sequence ID" value="KAJ1089304.1"/>
    <property type="molecule type" value="Genomic_DNA"/>
</dbReference>
<accession>A0AAV7LE80</accession>
<gene>
    <name evidence="2" type="ORF">NDU88_002455</name>
</gene>
<keyword evidence="3" id="KW-1185">Reference proteome</keyword>
<protein>
    <submittedName>
        <fullName evidence="2">Uncharacterized protein</fullName>
    </submittedName>
</protein>
<name>A0AAV7LE80_PLEWA</name>
<evidence type="ECO:0000313" key="2">
    <source>
        <dbReference type="EMBL" id="KAJ1089304.1"/>
    </source>
</evidence>
<organism evidence="2 3">
    <name type="scientific">Pleurodeles waltl</name>
    <name type="common">Iberian ribbed newt</name>
    <dbReference type="NCBI Taxonomy" id="8319"/>
    <lineage>
        <taxon>Eukaryota</taxon>
        <taxon>Metazoa</taxon>
        <taxon>Chordata</taxon>
        <taxon>Craniata</taxon>
        <taxon>Vertebrata</taxon>
        <taxon>Euteleostomi</taxon>
        <taxon>Amphibia</taxon>
        <taxon>Batrachia</taxon>
        <taxon>Caudata</taxon>
        <taxon>Salamandroidea</taxon>
        <taxon>Salamandridae</taxon>
        <taxon>Pleurodelinae</taxon>
        <taxon>Pleurodeles</taxon>
    </lineage>
</organism>
<reference evidence="2" key="1">
    <citation type="journal article" date="2022" name="bioRxiv">
        <title>Sequencing and chromosome-scale assembly of the giantPleurodeles waltlgenome.</title>
        <authorList>
            <person name="Brown T."/>
            <person name="Elewa A."/>
            <person name="Iarovenko S."/>
            <person name="Subramanian E."/>
            <person name="Araus A.J."/>
            <person name="Petzold A."/>
            <person name="Susuki M."/>
            <person name="Suzuki K.-i.T."/>
            <person name="Hayashi T."/>
            <person name="Toyoda A."/>
            <person name="Oliveira C."/>
            <person name="Osipova E."/>
            <person name="Leigh N.D."/>
            <person name="Simon A."/>
            <person name="Yun M.H."/>
        </authorList>
    </citation>
    <scope>NUCLEOTIDE SEQUENCE</scope>
    <source>
        <strain evidence="2">20211129_DDA</strain>
        <tissue evidence="2">Liver</tissue>
    </source>
</reference>
<evidence type="ECO:0000256" key="1">
    <source>
        <dbReference type="SAM" id="MobiDB-lite"/>
    </source>
</evidence>
<comment type="caution">
    <text evidence="2">The sequence shown here is derived from an EMBL/GenBank/DDBJ whole genome shotgun (WGS) entry which is preliminary data.</text>
</comment>
<proteinExistence type="predicted"/>
<evidence type="ECO:0000313" key="3">
    <source>
        <dbReference type="Proteomes" id="UP001066276"/>
    </source>
</evidence>
<feature type="region of interest" description="Disordered" evidence="1">
    <location>
        <begin position="85"/>
        <end position="107"/>
    </location>
</feature>